<dbReference type="EMBL" id="WOCD01000005">
    <property type="protein sequence ID" value="MUH73261.1"/>
    <property type="molecule type" value="Genomic_DNA"/>
</dbReference>
<dbReference type="RefSeq" id="WP_155696455.1">
    <property type="nucleotide sequence ID" value="NZ_WOCD01000005.1"/>
</dbReference>
<proteinExistence type="predicted"/>
<evidence type="ECO:0000256" key="1">
    <source>
        <dbReference type="SAM" id="Coils"/>
    </source>
</evidence>
<evidence type="ECO:0000313" key="2">
    <source>
        <dbReference type="EMBL" id="MUH73261.1"/>
    </source>
</evidence>
<gene>
    <name evidence="2" type="ORF">GNP35_12665</name>
</gene>
<accession>A0A6N8FG71</accession>
<evidence type="ECO:0000313" key="3">
    <source>
        <dbReference type="Proteomes" id="UP000439994"/>
    </source>
</evidence>
<dbReference type="Proteomes" id="UP000439994">
    <property type="component" value="Unassembled WGS sequence"/>
</dbReference>
<dbReference type="AlphaFoldDB" id="A0A6N8FG71"/>
<organism evidence="2 3">
    <name type="scientific">Psychrosphaera haliotis</name>
    <dbReference type="NCBI Taxonomy" id="555083"/>
    <lineage>
        <taxon>Bacteria</taxon>
        <taxon>Pseudomonadati</taxon>
        <taxon>Pseudomonadota</taxon>
        <taxon>Gammaproteobacteria</taxon>
        <taxon>Alteromonadales</taxon>
        <taxon>Pseudoalteromonadaceae</taxon>
        <taxon>Psychrosphaera</taxon>
    </lineage>
</organism>
<comment type="caution">
    <text evidence="2">The sequence shown here is derived from an EMBL/GenBank/DDBJ whole genome shotgun (WGS) entry which is preliminary data.</text>
</comment>
<dbReference type="OrthoDB" id="7067468at2"/>
<keyword evidence="1" id="KW-0175">Coiled coil</keyword>
<dbReference type="InterPro" id="IPR038338">
    <property type="entry name" value="PriC_sf"/>
</dbReference>
<feature type="coiled-coil region" evidence="1">
    <location>
        <begin position="5"/>
        <end position="32"/>
    </location>
</feature>
<sequence length="104" mass="11837">MESLIVSLEENLKELYRKAIDADKSIDELKKQGHGKFGNIFKEEAGFNCSAKKFMPYLEETAEQILQIKESNQTPAMQKHEIESVVKKLHALHSTLSEFKGAIK</sequence>
<protein>
    <submittedName>
        <fullName evidence="2">Prephenate dehydrogenase</fullName>
    </submittedName>
</protein>
<reference evidence="2 3" key="1">
    <citation type="submission" date="2019-11" db="EMBL/GenBank/DDBJ databases">
        <title>P. haliotis isolates from Z. marina roots.</title>
        <authorList>
            <person name="Cohen M."/>
            <person name="Jospin G."/>
            <person name="Eisen J.A."/>
            <person name="Coil D.A."/>
        </authorList>
    </citation>
    <scope>NUCLEOTIDE SEQUENCE [LARGE SCALE GENOMIC DNA]</scope>
    <source>
        <strain evidence="2 3">UCD-MCMsp1aY</strain>
    </source>
</reference>
<keyword evidence="3" id="KW-1185">Reference proteome</keyword>
<dbReference type="Gene3D" id="1.20.1270.340">
    <property type="match status" value="1"/>
</dbReference>
<name>A0A6N8FG71_9GAMM</name>